<proteinExistence type="predicted"/>
<feature type="signal peptide" evidence="1">
    <location>
        <begin position="1"/>
        <end position="19"/>
    </location>
</feature>
<dbReference type="AlphaFoldDB" id="A0A368Y2R4"/>
<keyword evidence="1" id="KW-0732">Signal</keyword>
<dbReference type="RefSeq" id="WP_245965651.1">
    <property type="nucleotide sequence ID" value="NZ_QPJK01000002.1"/>
</dbReference>
<feature type="domain" description="Thioredoxin-like fold" evidence="2">
    <location>
        <begin position="38"/>
        <end position="131"/>
    </location>
</feature>
<dbReference type="Gene3D" id="3.40.30.10">
    <property type="entry name" value="Glutaredoxin"/>
    <property type="match status" value="1"/>
</dbReference>
<dbReference type="Pfam" id="PF13098">
    <property type="entry name" value="Thioredoxin_2"/>
    <property type="match status" value="1"/>
</dbReference>
<dbReference type="SUPFAM" id="SSF52833">
    <property type="entry name" value="Thioredoxin-like"/>
    <property type="match status" value="1"/>
</dbReference>
<name>A0A368Y2R4_9BURK</name>
<evidence type="ECO:0000259" key="2">
    <source>
        <dbReference type="Pfam" id="PF13098"/>
    </source>
</evidence>
<gene>
    <name evidence="3" type="ORF">DES41_102876</name>
</gene>
<dbReference type="InterPro" id="IPR036249">
    <property type="entry name" value="Thioredoxin-like_sf"/>
</dbReference>
<dbReference type="InterPro" id="IPR012336">
    <property type="entry name" value="Thioredoxin-like_fold"/>
</dbReference>
<protein>
    <recommendedName>
        <fullName evidence="2">Thioredoxin-like fold domain-containing protein</fullName>
    </recommendedName>
</protein>
<feature type="chain" id="PRO_5016754054" description="Thioredoxin-like fold domain-containing protein" evidence="1">
    <location>
        <begin position="20"/>
        <end position="150"/>
    </location>
</feature>
<dbReference type="EMBL" id="QPJK01000002">
    <property type="protein sequence ID" value="RCW74553.1"/>
    <property type="molecule type" value="Genomic_DNA"/>
</dbReference>
<evidence type="ECO:0000313" key="4">
    <source>
        <dbReference type="Proteomes" id="UP000252884"/>
    </source>
</evidence>
<comment type="caution">
    <text evidence="3">The sequence shown here is derived from an EMBL/GenBank/DDBJ whole genome shotgun (WGS) entry which is preliminary data.</text>
</comment>
<accession>A0A368Y2R4</accession>
<dbReference type="Proteomes" id="UP000252884">
    <property type="component" value="Unassembled WGS sequence"/>
</dbReference>
<evidence type="ECO:0000313" key="3">
    <source>
        <dbReference type="EMBL" id="RCW74553.1"/>
    </source>
</evidence>
<reference evidence="3 4" key="1">
    <citation type="submission" date="2018-07" db="EMBL/GenBank/DDBJ databases">
        <title>Genomic Encyclopedia of Type Strains, Phase IV (KMG-IV): sequencing the most valuable type-strain genomes for metagenomic binning, comparative biology and taxonomic classification.</title>
        <authorList>
            <person name="Goeker M."/>
        </authorList>
    </citation>
    <scope>NUCLEOTIDE SEQUENCE [LARGE SCALE GENOMIC DNA]</scope>
    <source>
        <strain evidence="3 4">DSM 21634</strain>
    </source>
</reference>
<evidence type="ECO:0000256" key="1">
    <source>
        <dbReference type="SAM" id="SignalP"/>
    </source>
</evidence>
<keyword evidence="4" id="KW-1185">Reference proteome</keyword>
<sequence>MKRRLLLASAWGQALPLHAQPALPLAASLPAETVAALGAGQPLVVMVSLDGCAYCRTVRDHHLVPLRRHGGLPVVQVDMRSARRVVDADGQERTHAQLVRAWRVDAAPTLLFLGHAGRELAPRLRGMSSADFYGAYLDARIDTARQALRG</sequence>
<organism evidence="3 4">
    <name type="scientific">Pseudorhodoferax soli</name>
    <dbReference type="NCBI Taxonomy" id="545864"/>
    <lineage>
        <taxon>Bacteria</taxon>
        <taxon>Pseudomonadati</taxon>
        <taxon>Pseudomonadota</taxon>
        <taxon>Betaproteobacteria</taxon>
        <taxon>Burkholderiales</taxon>
        <taxon>Comamonadaceae</taxon>
    </lineage>
</organism>